<accession>A0A6A0B940</accession>
<dbReference type="InterPro" id="IPR041999">
    <property type="entry name" value="Sortase_D_1"/>
</dbReference>
<evidence type="ECO:0008006" key="4">
    <source>
        <dbReference type="Google" id="ProtNLM"/>
    </source>
</evidence>
<dbReference type="CDD" id="cd05828">
    <property type="entry name" value="Sortase_D_1"/>
    <property type="match status" value="1"/>
</dbReference>
<dbReference type="Pfam" id="PF04203">
    <property type="entry name" value="Sortase"/>
    <property type="match status" value="1"/>
</dbReference>
<dbReference type="InterPro" id="IPR005754">
    <property type="entry name" value="Sortase"/>
</dbReference>
<dbReference type="Gene3D" id="2.40.260.10">
    <property type="entry name" value="Sortase"/>
    <property type="match status" value="1"/>
</dbReference>
<comment type="caution">
    <text evidence="2">The sequence shown here is derived from an EMBL/GenBank/DDBJ whole genome shotgun (WGS) entry which is preliminary data.</text>
</comment>
<keyword evidence="1" id="KW-0378">Hydrolase</keyword>
<dbReference type="NCBIfam" id="TIGR01076">
    <property type="entry name" value="sortase_fam"/>
    <property type="match status" value="1"/>
</dbReference>
<dbReference type="AlphaFoldDB" id="A0A6A0B940"/>
<evidence type="ECO:0000313" key="2">
    <source>
        <dbReference type="EMBL" id="GFH41872.1"/>
    </source>
</evidence>
<dbReference type="GO" id="GO:0016787">
    <property type="term" value="F:hydrolase activity"/>
    <property type="evidence" value="ECO:0007669"/>
    <property type="project" value="UniProtKB-KW"/>
</dbReference>
<protein>
    <recommendedName>
        <fullName evidence="4">Class D sortase</fullName>
    </recommendedName>
</protein>
<dbReference type="EMBL" id="BLLI01000007">
    <property type="protein sequence ID" value="GFH41872.1"/>
    <property type="molecule type" value="Genomic_DNA"/>
</dbReference>
<gene>
    <name evidence="2" type="ORF">Hs30E_04230</name>
</gene>
<evidence type="ECO:0000313" key="3">
    <source>
        <dbReference type="Proteomes" id="UP000480303"/>
    </source>
</evidence>
<organism evidence="2 3">
    <name type="scientific">Pseudolactococcus hodotermopsidis</name>
    <dbReference type="NCBI Taxonomy" id="2709157"/>
    <lineage>
        <taxon>Bacteria</taxon>
        <taxon>Bacillati</taxon>
        <taxon>Bacillota</taxon>
        <taxon>Bacilli</taxon>
        <taxon>Lactobacillales</taxon>
        <taxon>Streptococcaceae</taxon>
        <taxon>Pseudolactococcus</taxon>
    </lineage>
</organism>
<keyword evidence="3" id="KW-1185">Reference proteome</keyword>
<name>A0A6A0B940_9LACT</name>
<sequence>MPTLFLIIGYSLILLIMSPVTNMIKTSVGLFVMAEEPQFDFDDIKLEDVKFTKATDKTELKSSEIKYPHPGELYGKIAVPDVGVDVPLFFGDTLEILRYGAGQYMSSKFPGEIGTTIVGDHNGNQFGKLNNAEIGMLVNLSTTYGEYQFRIISKDIKNKDDAMVTSLLFQKKEPLLLLYTCYPIDSIGRTDDRIFVQCEYVSGPLINENE</sequence>
<evidence type="ECO:0000256" key="1">
    <source>
        <dbReference type="ARBA" id="ARBA00022801"/>
    </source>
</evidence>
<dbReference type="InterPro" id="IPR023365">
    <property type="entry name" value="Sortase_dom-sf"/>
</dbReference>
<dbReference type="SUPFAM" id="SSF63817">
    <property type="entry name" value="Sortase"/>
    <property type="match status" value="1"/>
</dbReference>
<dbReference type="Proteomes" id="UP000480303">
    <property type="component" value="Unassembled WGS sequence"/>
</dbReference>
<reference evidence="2 3" key="1">
    <citation type="submission" date="2020-02" db="EMBL/GenBank/DDBJ databases">
        <title>Draft genome sequence of Lactococcus sp. Hs30E4-3.</title>
        <authorList>
            <person name="Noda S."/>
            <person name="Yuki M."/>
            <person name="Ohkuma M."/>
        </authorList>
    </citation>
    <scope>NUCLEOTIDE SEQUENCE [LARGE SCALE GENOMIC DNA]</scope>
    <source>
        <strain evidence="2 3">Hs30E4-3</strain>
    </source>
</reference>
<proteinExistence type="predicted"/>